<accession>A0A0B2K200</accession>
<dbReference type="RefSeq" id="WP_039206180.1">
    <property type="nucleotide sequence ID" value="NZ_JSCE01000054.1"/>
</dbReference>
<dbReference type="Proteomes" id="UP000030993">
    <property type="component" value="Unassembled WGS sequence"/>
</dbReference>
<evidence type="ECO:0000313" key="2">
    <source>
        <dbReference type="Proteomes" id="UP000030993"/>
    </source>
</evidence>
<proteinExistence type="predicted"/>
<sequence>MDAIAKYNYIEGFLALDFKLFKENKVIWKSRYLSESIELSLDGEESKTFIFNIFLETLLNEISTSDEKGIHLLKKLLF</sequence>
<evidence type="ECO:0000313" key="1">
    <source>
        <dbReference type="EMBL" id="KHM52776.1"/>
    </source>
</evidence>
<protein>
    <submittedName>
        <fullName evidence="1">Uncharacterized protein</fullName>
    </submittedName>
</protein>
<organism evidence="1 2">
    <name type="scientific">Anaerovibrio lipolyticus</name>
    <dbReference type="NCBI Taxonomy" id="82374"/>
    <lineage>
        <taxon>Bacteria</taxon>
        <taxon>Bacillati</taxon>
        <taxon>Bacillota</taxon>
        <taxon>Negativicutes</taxon>
        <taxon>Selenomonadales</taxon>
        <taxon>Selenomonadaceae</taxon>
        <taxon>Anaerovibrio</taxon>
    </lineage>
</organism>
<dbReference type="STRING" id="82374.NZ47_02760"/>
<keyword evidence="2" id="KW-1185">Reference proteome</keyword>
<comment type="caution">
    <text evidence="1">The sequence shown here is derived from an EMBL/GenBank/DDBJ whole genome shotgun (WGS) entry which is preliminary data.</text>
</comment>
<dbReference type="EMBL" id="JSCE01000054">
    <property type="protein sequence ID" value="KHM52776.1"/>
    <property type="molecule type" value="Genomic_DNA"/>
</dbReference>
<gene>
    <name evidence="1" type="ORF">NZ47_02760</name>
</gene>
<reference evidence="1 2" key="1">
    <citation type="journal article" date="2013" name="PLoS ONE">
        <title>Identification and characterization of three novel lipases belonging to families II and V from Anaerovibrio lipolyticus 5ST.</title>
        <authorList>
            <person name="Prive F."/>
            <person name="Kaderbhai N.N."/>
            <person name="Girdwood S."/>
            <person name="Worgan H.J."/>
            <person name="Pinloche E."/>
            <person name="Scollan N.D."/>
            <person name="Huws S.A."/>
            <person name="Newbold C.J."/>
        </authorList>
    </citation>
    <scope>NUCLEOTIDE SEQUENCE [LARGE SCALE GENOMIC DNA]</scope>
    <source>
        <strain evidence="1 2">5S</strain>
    </source>
</reference>
<dbReference type="AlphaFoldDB" id="A0A0B2K200"/>
<name>A0A0B2K200_9FIRM</name>